<dbReference type="AlphaFoldDB" id="A0AAP0DMS8"/>
<name>A0AAP0DMS8_9ASTR</name>
<dbReference type="SUPFAM" id="SSF52047">
    <property type="entry name" value="RNI-like"/>
    <property type="match status" value="1"/>
</dbReference>
<protein>
    <recommendedName>
        <fullName evidence="1">F-box domain-containing protein</fullName>
    </recommendedName>
</protein>
<evidence type="ECO:0000313" key="2">
    <source>
        <dbReference type="EMBL" id="KAK9077601.1"/>
    </source>
</evidence>
<dbReference type="InterPro" id="IPR032675">
    <property type="entry name" value="LRR_dom_sf"/>
</dbReference>
<dbReference type="Gene3D" id="3.80.10.10">
    <property type="entry name" value="Ribonuclease Inhibitor"/>
    <property type="match status" value="1"/>
</dbReference>
<feature type="domain" description="F-box" evidence="1">
    <location>
        <begin position="2"/>
        <end position="34"/>
    </location>
</feature>
<organism evidence="2 3">
    <name type="scientific">Deinandra increscens subsp. villosa</name>
    <dbReference type="NCBI Taxonomy" id="3103831"/>
    <lineage>
        <taxon>Eukaryota</taxon>
        <taxon>Viridiplantae</taxon>
        <taxon>Streptophyta</taxon>
        <taxon>Embryophyta</taxon>
        <taxon>Tracheophyta</taxon>
        <taxon>Spermatophyta</taxon>
        <taxon>Magnoliopsida</taxon>
        <taxon>eudicotyledons</taxon>
        <taxon>Gunneridae</taxon>
        <taxon>Pentapetalae</taxon>
        <taxon>asterids</taxon>
        <taxon>campanulids</taxon>
        <taxon>Asterales</taxon>
        <taxon>Asteraceae</taxon>
        <taxon>Asteroideae</taxon>
        <taxon>Heliantheae alliance</taxon>
        <taxon>Madieae</taxon>
        <taxon>Madiinae</taxon>
        <taxon>Deinandra</taxon>
    </lineage>
</organism>
<dbReference type="PANTHER" id="PTHR31215">
    <property type="entry name" value="OS05G0510400 PROTEIN-RELATED"/>
    <property type="match status" value="1"/>
</dbReference>
<comment type="caution">
    <text evidence="2">The sequence shown here is derived from an EMBL/GenBank/DDBJ whole genome shotgun (WGS) entry which is preliminary data.</text>
</comment>
<sequence length="473" mass="53807">MDKLPHSLLLQILSRLDDSADVARCRVASKEFDAVFPALRSINLRCSPEWYEKVPASPRIKPLKTVFLDLISKLETVESVFIDLESLIVYLINIPRGSRDDDFSITDGDVAKEWLPRVSVSLKSLSILDFSSHRASILKSNVLPLISAYCHNLVNLELRCAWLSMHNMNPMPMLTSLTLSFTRLEDQHLNELNRFLHYLESALFLNEFENLRTLRLTSYYIGSFLSQFPITKTVEDLTLYSEHKALTVAEFTLGKVFAVFPNVTSLRINSVAWLDLEACLNTEGWGIPDGGKGLKKIHAYLKFVDPSLTFASVVCVLDQCVGLSEVSLLIHGGVVGTVSKGFMSKCMARWPGLKWRWGTWSELTEDSWITNTLLSRCWAILVYVWMRLHMLNTAILKYIFVKYSVDMPQEMKNQKRKNNKALVTGSYYTLQDTMKGIVYSKTLFALDERIGDRDAYGLDLNEELLADKSDDVD</sequence>
<dbReference type="InterPro" id="IPR044809">
    <property type="entry name" value="AUF1-like"/>
</dbReference>
<proteinExistence type="predicted"/>
<evidence type="ECO:0000259" key="1">
    <source>
        <dbReference type="Pfam" id="PF12937"/>
    </source>
</evidence>
<dbReference type="InterPro" id="IPR001810">
    <property type="entry name" value="F-box_dom"/>
</dbReference>
<dbReference type="Pfam" id="PF12937">
    <property type="entry name" value="F-box-like"/>
    <property type="match status" value="1"/>
</dbReference>
<evidence type="ECO:0000313" key="3">
    <source>
        <dbReference type="Proteomes" id="UP001408789"/>
    </source>
</evidence>
<gene>
    <name evidence="2" type="ORF">SSX86_005938</name>
</gene>
<reference evidence="2 3" key="1">
    <citation type="submission" date="2024-04" db="EMBL/GenBank/DDBJ databases">
        <title>The reference genome of an endangered Asteraceae, Deinandra increscens subsp. villosa, native to the Central Coast of California.</title>
        <authorList>
            <person name="Guilliams M."/>
            <person name="Hasenstab-Lehman K."/>
            <person name="Meyer R."/>
            <person name="Mcevoy S."/>
        </authorList>
    </citation>
    <scope>NUCLEOTIDE SEQUENCE [LARGE SCALE GENOMIC DNA]</scope>
    <source>
        <tissue evidence="2">Leaf</tissue>
    </source>
</reference>
<dbReference type="Proteomes" id="UP001408789">
    <property type="component" value="Unassembled WGS sequence"/>
</dbReference>
<accession>A0AAP0DMS8</accession>
<dbReference type="EMBL" id="JBCNJP010000007">
    <property type="protein sequence ID" value="KAK9077601.1"/>
    <property type="molecule type" value="Genomic_DNA"/>
</dbReference>
<keyword evidence="3" id="KW-1185">Reference proteome</keyword>